<sequence length="643" mass="67700">MYRILPKFTASNLQAATYLLGIALFSISFLVFLNSSISFVITDVIGQKSEVGNAVGTLGFADELVALVACPLWGIVSDRVGVLPVATAGYLIIGFSLICLVQSTHVYPDLILWRMVFSIGGAACTTMVTAVLPTMTAEREEGGQYTSARGHARPGVDRTSSNGNVNRHSLAPSVSSELTITPARFETRSKSKPLLAKYRHRRRSIPNIEQEKEEVDPHMDASRLAGFVGMFTGIGALVALAVFLPLPTALGKGIPKSQAVQNSFYIVGAVSILVAIFVAFGLRNLPGEHGKGIKQLFAFWTSARGKGHEAEDGYDSTSRPAAPLTPSYWELVKSAIVLGFTDSNIGLGYIGGFVARASSVGISLFIPLFVNAYYIKQGICTEEPGEEIKEACSQAYKLASMLTGISQLIALLSAPLFGWFNARYAKRKNLRRIPLTVAAASGVVGYIAFGTLKSPDPKAKGGHGAIIAVILVGISQIGAIVCSLGILAQGIQTTVSIEASPSSDAAVNVQPSINGHGDAVITEGVAQTESTPLLSEAAPPTSSKETDRRHLKGTIAGVYSLAGGAAILVLTKLGGRLFDTTSVGAPFYLMAGFNAALLIAALAIEGGTVVRKATQTTEDEGHDAQRDASVDRRDHSTAEPSAS</sequence>
<feature type="transmembrane region" description="Helical" evidence="3">
    <location>
        <begin position="553"/>
        <end position="573"/>
    </location>
</feature>
<evidence type="ECO:0000313" key="4">
    <source>
        <dbReference type="EMBL" id="PNS21445.1"/>
    </source>
</evidence>
<dbReference type="STRING" id="2082308.A0A2K1R2D9"/>
<feature type="transmembrane region" description="Helical" evidence="3">
    <location>
        <begin position="264"/>
        <end position="282"/>
    </location>
</feature>
<evidence type="ECO:0000313" key="5">
    <source>
        <dbReference type="Proteomes" id="UP000243797"/>
    </source>
</evidence>
<feature type="compositionally biased region" description="Basic and acidic residues" evidence="2">
    <location>
        <begin position="622"/>
        <end position="637"/>
    </location>
</feature>
<dbReference type="PANTHER" id="PTHR23524:SF1">
    <property type="entry name" value="MRH DOMAIN-CONTAINING PROTEIN-RELATED"/>
    <property type="match status" value="1"/>
</dbReference>
<dbReference type="GO" id="GO:0016020">
    <property type="term" value="C:membrane"/>
    <property type="evidence" value="ECO:0007669"/>
    <property type="project" value="UniProtKB-SubCell"/>
</dbReference>
<evidence type="ECO:0000256" key="1">
    <source>
        <dbReference type="ARBA" id="ARBA00004141"/>
    </source>
</evidence>
<dbReference type="InterPro" id="IPR036259">
    <property type="entry name" value="MFS_trans_sf"/>
</dbReference>
<feature type="transmembrane region" description="Helical" evidence="3">
    <location>
        <begin position="12"/>
        <end position="33"/>
    </location>
</feature>
<dbReference type="SUPFAM" id="SSF103473">
    <property type="entry name" value="MFS general substrate transporter"/>
    <property type="match status" value="2"/>
</dbReference>
<evidence type="ECO:0000256" key="3">
    <source>
        <dbReference type="SAM" id="Phobius"/>
    </source>
</evidence>
<dbReference type="GO" id="GO:0022857">
    <property type="term" value="F:transmembrane transporter activity"/>
    <property type="evidence" value="ECO:0007669"/>
    <property type="project" value="InterPro"/>
</dbReference>
<dbReference type="EMBL" id="NKHZ01000011">
    <property type="protein sequence ID" value="PNS21445.1"/>
    <property type="molecule type" value="Genomic_DNA"/>
</dbReference>
<evidence type="ECO:0000256" key="2">
    <source>
        <dbReference type="SAM" id="MobiDB-lite"/>
    </source>
</evidence>
<feature type="transmembrane region" description="Helical" evidence="3">
    <location>
        <begin position="432"/>
        <end position="452"/>
    </location>
</feature>
<feature type="transmembrane region" description="Helical" evidence="3">
    <location>
        <begin position="224"/>
        <end position="244"/>
    </location>
</feature>
<feature type="transmembrane region" description="Helical" evidence="3">
    <location>
        <begin position="53"/>
        <end position="75"/>
    </location>
</feature>
<feature type="transmembrane region" description="Helical" evidence="3">
    <location>
        <begin position="353"/>
        <end position="375"/>
    </location>
</feature>
<feature type="transmembrane region" description="Helical" evidence="3">
    <location>
        <begin position="111"/>
        <end position="132"/>
    </location>
</feature>
<feature type="transmembrane region" description="Helical" evidence="3">
    <location>
        <begin position="395"/>
        <end position="420"/>
    </location>
</feature>
<feature type="compositionally biased region" description="Polar residues" evidence="2">
    <location>
        <begin position="158"/>
        <end position="168"/>
    </location>
</feature>
<dbReference type="InterPro" id="IPR011701">
    <property type="entry name" value="MFS"/>
</dbReference>
<dbReference type="CDD" id="cd06174">
    <property type="entry name" value="MFS"/>
    <property type="match status" value="1"/>
</dbReference>
<organism evidence="4 5">
    <name type="scientific">Sphaceloma murrayae</name>
    <dbReference type="NCBI Taxonomy" id="2082308"/>
    <lineage>
        <taxon>Eukaryota</taxon>
        <taxon>Fungi</taxon>
        <taxon>Dikarya</taxon>
        <taxon>Ascomycota</taxon>
        <taxon>Pezizomycotina</taxon>
        <taxon>Dothideomycetes</taxon>
        <taxon>Dothideomycetidae</taxon>
        <taxon>Myriangiales</taxon>
        <taxon>Elsinoaceae</taxon>
        <taxon>Sphaceloma</taxon>
    </lineage>
</organism>
<dbReference type="InParanoid" id="A0A2K1R2D9"/>
<keyword evidence="3" id="KW-0472">Membrane</keyword>
<reference evidence="4 5" key="1">
    <citation type="submission" date="2017-06" db="EMBL/GenBank/DDBJ databases">
        <title>Draft genome sequence of a variant of Elsinoe murrayae.</title>
        <authorList>
            <person name="Cheng Q."/>
        </authorList>
    </citation>
    <scope>NUCLEOTIDE SEQUENCE [LARGE SCALE GENOMIC DNA]</scope>
    <source>
        <strain evidence="4 5">CQ-2017a</strain>
    </source>
</reference>
<dbReference type="Proteomes" id="UP000243797">
    <property type="component" value="Unassembled WGS sequence"/>
</dbReference>
<dbReference type="AlphaFoldDB" id="A0A2K1R2D9"/>
<name>A0A2K1R2D9_9PEZI</name>
<gene>
    <name evidence="4" type="ORF">CAC42_1224</name>
</gene>
<feature type="region of interest" description="Disordered" evidence="2">
    <location>
        <begin position="614"/>
        <end position="643"/>
    </location>
</feature>
<comment type="subcellular location">
    <subcellularLocation>
        <location evidence="1">Membrane</location>
        <topology evidence="1">Multi-pass membrane protein</topology>
    </subcellularLocation>
</comment>
<dbReference type="Pfam" id="PF07690">
    <property type="entry name" value="MFS_1"/>
    <property type="match status" value="2"/>
</dbReference>
<keyword evidence="3" id="KW-1133">Transmembrane helix</keyword>
<dbReference type="PANTHER" id="PTHR23524">
    <property type="entry name" value="TRANSPORTER, PUTATIVE (AFU_ORTHOLOGUE AFUA_8G04850)-RELATED"/>
    <property type="match status" value="1"/>
</dbReference>
<proteinExistence type="predicted"/>
<feature type="transmembrane region" description="Helical" evidence="3">
    <location>
        <begin position="585"/>
        <end position="604"/>
    </location>
</feature>
<feature type="transmembrane region" description="Helical" evidence="3">
    <location>
        <begin position="82"/>
        <end position="105"/>
    </location>
</feature>
<comment type="caution">
    <text evidence="4">The sequence shown here is derived from an EMBL/GenBank/DDBJ whole genome shotgun (WGS) entry which is preliminary data.</text>
</comment>
<keyword evidence="3" id="KW-0812">Transmembrane</keyword>
<dbReference type="Gene3D" id="1.20.1250.20">
    <property type="entry name" value="MFS general substrate transporter like domains"/>
    <property type="match status" value="2"/>
</dbReference>
<keyword evidence="5" id="KW-1185">Reference proteome</keyword>
<feature type="transmembrane region" description="Helical" evidence="3">
    <location>
        <begin position="464"/>
        <end position="487"/>
    </location>
</feature>
<accession>A0A2K1R2D9</accession>
<feature type="region of interest" description="Disordered" evidence="2">
    <location>
        <begin position="143"/>
        <end position="168"/>
    </location>
</feature>
<dbReference type="OrthoDB" id="18110at2759"/>
<protein>
    <submittedName>
        <fullName evidence="4">Uncharacterized protein</fullName>
    </submittedName>
</protein>